<dbReference type="Pfam" id="PF04366">
    <property type="entry name" value="Ysc84"/>
    <property type="match status" value="1"/>
</dbReference>
<dbReference type="EMBL" id="BLVO01000012">
    <property type="protein sequence ID" value="GFM32825.1"/>
    <property type="molecule type" value="Genomic_DNA"/>
</dbReference>
<evidence type="ECO:0000313" key="3">
    <source>
        <dbReference type="EMBL" id="GFM32825.1"/>
    </source>
</evidence>
<reference evidence="3 4" key="1">
    <citation type="submission" date="2020-05" db="EMBL/GenBank/DDBJ databases">
        <title>Draft genome sequence of Desulfovibrio sp. strain HN2T.</title>
        <authorList>
            <person name="Ueno A."/>
            <person name="Tamazawa S."/>
            <person name="Tamamura S."/>
            <person name="Murakami T."/>
            <person name="Kiyama T."/>
            <person name="Inomata H."/>
            <person name="Amano Y."/>
            <person name="Miyakawa K."/>
            <person name="Tamaki H."/>
            <person name="Naganuma T."/>
            <person name="Kaneko K."/>
        </authorList>
    </citation>
    <scope>NUCLEOTIDE SEQUENCE [LARGE SCALE GENOMIC DNA]</scope>
    <source>
        <strain evidence="3 4">HN2</strain>
    </source>
</reference>
<accession>A0A7J0BI67</accession>
<dbReference type="PROSITE" id="PS51257">
    <property type="entry name" value="PROKAR_LIPOPROTEIN"/>
    <property type="match status" value="1"/>
</dbReference>
<feature type="chain" id="PRO_5029512261" description="Ysc84 actin-binding domain-containing protein" evidence="1">
    <location>
        <begin position="34"/>
        <end position="246"/>
    </location>
</feature>
<keyword evidence="4" id="KW-1185">Reference proteome</keyword>
<dbReference type="PANTHER" id="PTHR15629">
    <property type="entry name" value="SH3YL1 PROTEIN"/>
    <property type="match status" value="1"/>
</dbReference>
<dbReference type="AlphaFoldDB" id="A0A7J0BI67"/>
<dbReference type="InterPro" id="IPR051702">
    <property type="entry name" value="SH3_domain_YSC84-like"/>
</dbReference>
<comment type="caution">
    <text evidence="3">The sequence shown here is derived from an EMBL/GenBank/DDBJ whole genome shotgun (WGS) entry which is preliminary data.</text>
</comment>
<dbReference type="InterPro" id="IPR007461">
    <property type="entry name" value="Ysc84_actin-binding"/>
</dbReference>
<name>A0A7J0BI67_9BACT</name>
<evidence type="ECO:0000256" key="1">
    <source>
        <dbReference type="SAM" id="SignalP"/>
    </source>
</evidence>
<feature type="signal peptide" evidence="1">
    <location>
        <begin position="1"/>
        <end position="33"/>
    </location>
</feature>
<dbReference type="RefSeq" id="WP_174404497.1">
    <property type="nucleotide sequence ID" value="NZ_BLVO01000012.1"/>
</dbReference>
<feature type="domain" description="Ysc84 actin-binding" evidence="2">
    <location>
        <begin position="117"/>
        <end position="225"/>
    </location>
</feature>
<keyword evidence="1" id="KW-0732">Signal</keyword>
<dbReference type="PANTHER" id="PTHR15629:SF2">
    <property type="entry name" value="SH3 DOMAIN-CONTAINING YSC84-LIKE PROTEIN 1"/>
    <property type="match status" value="1"/>
</dbReference>
<protein>
    <recommendedName>
        <fullName evidence="2">Ysc84 actin-binding domain-containing protein</fullName>
    </recommendedName>
</protein>
<gene>
    <name evidence="3" type="ORF">DSM101010T_11900</name>
</gene>
<proteinExistence type="predicted"/>
<evidence type="ECO:0000313" key="4">
    <source>
        <dbReference type="Proteomes" id="UP000503840"/>
    </source>
</evidence>
<organism evidence="3 4">
    <name type="scientific">Desulfovibrio subterraneus</name>
    <dbReference type="NCBI Taxonomy" id="2718620"/>
    <lineage>
        <taxon>Bacteria</taxon>
        <taxon>Pseudomonadati</taxon>
        <taxon>Thermodesulfobacteriota</taxon>
        <taxon>Desulfovibrionia</taxon>
        <taxon>Desulfovibrionales</taxon>
        <taxon>Desulfovibrionaceae</taxon>
        <taxon>Desulfovibrio</taxon>
    </lineage>
</organism>
<evidence type="ECO:0000259" key="2">
    <source>
        <dbReference type="Pfam" id="PF04366"/>
    </source>
</evidence>
<dbReference type="GO" id="GO:0035091">
    <property type="term" value="F:phosphatidylinositol binding"/>
    <property type="evidence" value="ECO:0007669"/>
    <property type="project" value="TreeGrafter"/>
</dbReference>
<dbReference type="CDD" id="cd11524">
    <property type="entry name" value="SYLF"/>
    <property type="match status" value="1"/>
</dbReference>
<sequence>MGLARPARGTVAALAICLLASLMLGGCTGARHAGRTDDPSAAQQQVNSALTALERLDKERSVPPFASYLRKARGVVIFPSLYKGSYIVGMEGGNGVMLARSADGSWTAPAFITMADLSVGLQAGGQVSTVMLILMDQRYLDAALKDGLTLNADISAALGPTGHSGQIDYATHTRGIIYVAFTQGLAFSMALEGGTIAINNDRNLSYYGLGVTPAEIISGKVDNSGSLALRNRLAEMATGTEESGIK</sequence>
<dbReference type="Proteomes" id="UP000503840">
    <property type="component" value="Unassembled WGS sequence"/>
</dbReference>